<proteinExistence type="predicted"/>
<dbReference type="InterPro" id="IPR052709">
    <property type="entry name" value="Transposase-MT_Hybrid"/>
</dbReference>
<name>A0A8D2IM71_VARKO</name>
<dbReference type="OMA" id="FRCGRED"/>
<dbReference type="PANTHER" id="PTHR46060">
    <property type="entry name" value="MARINER MOS1 TRANSPOSASE-LIKE PROTEIN"/>
    <property type="match status" value="1"/>
</dbReference>
<dbReference type="Ensembl" id="ENSVKKT00000000471.1">
    <property type="protein sequence ID" value="ENSVKKP00000000453.1"/>
    <property type="gene ID" value="ENSVKKG00000000405.1"/>
</dbReference>
<keyword evidence="3" id="KW-1185">Reference proteome</keyword>
<evidence type="ECO:0000313" key="2">
    <source>
        <dbReference type="Ensembl" id="ENSVKKP00000000453.1"/>
    </source>
</evidence>
<dbReference type="InterPro" id="IPR041426">
    <property type="entry name" value="Mos1_HTH"/>
</dbReference>
<accession>A0A8D2IM71</accession>
<feature type="domain" description="Mos1 transposase HTH" evidence="1">
    <location>
        <begin position="10"/>
        <end position="57"/>
    </location>
</feature>
<dbReference type="AlphaFoldDB" id="A0A8D2IM71"/>
<dbReference type="Proteomes" id="UP000694545">
    <property type="component" value="Unplaced"/>
</dbReference>
<sequence>MTDTTMLKKIEHRAVIKFLTKQGKSQKIIHEEMVAIYQDSAPSLSTVQKWSSEFKRGRESIEDDPRSGGPVIATTKENVKKIEKLVLKDARIKIKMLAEMTDLSVGTIFTIFHDHLNLSKVCARWVPQMLMASQKQVRVKCCREFLELCGEDPSSIFDRIVTGDETWVHHYDPESKQESMQWHKKGADSPKKFKVTPSAGKIMATVFWDSKGILLIKYTKKGETINAASYATTLRNLREAIKEKRQGKLTTGVLLLHDNTPVHTAPVSKAAMRDCGFEEINHPPYSPDLAPSDYYLFPNLYKDLRGKRFSNDEELKAAINTHFLDKEEEYFLQGIEKLISRCNKCIDVLGDYIEK</sequence>
<organism evidence="2 3">
    <name type="scientific">Varanus komodoensis</name>
    <name type="common">Komodo dragon</name>
    <dbReference type="NCBI Taxonomy" id="61221"/>
    <lineage>
        <taxon>Eukaryota</taxon>
        <taxon>Metazoa</taxon>
        <taxon>Chordata</taxon>
        <taxon>Craniata</taxon>
        <taxon>Vertebrata</taxon>
        <taxon>Euteleostomi</taxon>
        <taxon>Lepidosauria</taxon>
        <taxon>Squamata</taxon>
        <taxon>Bifurcata</taxon>
        <taxon>Unidentata</taxon>
        <taxon>Episquamata</taxon>
        <taxon>Toxicofera</taxon>
        <taxon>Anguimorpha</taxon>
        <taxon>Paleoanguimorpha</taxon>
        <taxon>Varanoidea</taxon>
        <taxon>Varanidae</taxon>
        <taxon>Varanus</taxon>
    </lineage>
</organism>
<evidence type="ECO:0000313" key="3">
    <source>
        <dbReference type="Proteomes" id="UP000694545"/>
    </source>
</evidence>
<dbReference type="Gene3D" id="3.30.420.10">
    <property type="entry name" value="Ribonuclease H-like superfamily/Ribonuclease H"/>
    <property type="match status" value="1"/>
</dbReference>
<dbReference type="GO" id="GO:0003676">
    <property type="term" value="F:nucleic acid binding"/>
    <property type="evidence" value="ECO:0007669"/>
    <property type="project" value="InterPro"/>
</dbReference>
<dbReference type="PANTHER" id="PTHR46060:SF1">
    <property type="entry name" value="MARINER MOS1 TRANSPOSASE-LIKE PROTEIN"/>
    <property type="match status" value="1"/>
</dbReference>
<reference evidence="2" key="1">
    <citation type="submission" date="2025-08" db="UniProtKB">
        <authorList>
            <consortium name="Ensembl"/>
        </authorList>
    </citation>
    <scope>IDENTIFICATION</scope>
</reference>
<reference evidence="2" key="2">
    <citation type="submission" date="2025-09" db="UniProtKB">
        <authorList>
            <consortium name="Ensembl"/>
        </authorList>
    </citation>
    <scope>IDENTIFICATION</scope>
</reference>
<dbReference type="Gene3D" id="1.10.10.1450">
    <property type="match status" value="1"/>
</dbReference>
<dbReference type="InterPro" id="IPR001888">
    <property type="entry name" value="Transposase_1"/>
</dbReference>
<dbReference type="InterPro" id="IPR036397">
    <property type="entry name" value="RNaseH_sf"/>
</dbReference>
<evidence type="ECO:0000259" key="1">
    <source>
        <dbReference type="Pfam" id="PF17906"/>
    </source>
</evidence>
<protein>
    <recommendedName>
        <fullName evidence="1">Mos1 transposase HTH domain-containing protein</fullName>
    </recommendedName>
</protein>
<dbReference type="Pfam" id="PF01359">
    <property type="entry name" value="Transposase_1"/>
    <property type="match status" value="1"/>
</dbReference>
<dbReference type="Pfam" id="PF17906">
    <property type="entry name" value="HTH_48"/>
    <property type="match status" value="1"/>
</dbReference>